<dbReference type="Pfam" id="PF04377">
    <property type="entry name" value="ATE_C"/>
    <property type="match status" value="1"/>
</dbReference>
<dbReference type="GO" id="GO:0005737">
    <property type="term" value="C:cytoplasm"/>
    <property type="evidence" value="ECO:0007669"/>
    <property type="project" value="TreeGrafter"/>
</dbReference>
<comment type="function">
    <text evidence="5">Involved in the post-translational conjugation of arginine to the N-terminal aspartate or glutamate of a protein. This arginylation is required for degradation of the protein via the ubiquitin pathway.</text>
</comment>
<dbReference type="InterPro" id="IPR017137">
    <property type="entry name" value="Arg-tRNA-P_Trfase_1_euk"/>
</dbReference>
<comment type="caution">
    <text evidence="8">The sequence shown here is derived from an EMBL/GenBank/DDBJ whole genome shotgun (WGS) entry which is preliminary data.</text>
</comment>
<accession>A0A8H8A2D9</accession>
<comment type="similarity">
    <text evidence="1 5">Belongs to the R-transferase family.</text>
</comment>
<dbReference type="OrthoDB" id="74183at2759"/>
<dbReference type="InterPro" id="IPR007472">
    <property type="entry name" value="N-end_Aminoacyl_Trfase_C"/>
</dbReference>
<keyword evidence="4 5" id="KW-0012">Acyltransferase</keyword>
<gene>
    <name evidence="8" type="ORF">BJ554DRAFT_5815</name>
</gene>
<evidence type="ECO:0000313" key="9">
    <source>
        <dbReference type="Proteomes" id="UP000673691"/>
    </source>
</evidence>
<evidence type="ECO:0000256" key="5">
    <source>
        <dbReference type="PIRNR" id="PIRNR037207"/>
    </source>
</evidence>
<feature type="domain" description="N-end aminoacyl transferase N-terminal" evidence="6">
    <location>
        <begin position="32"/>
        <end position="78"/>
    </location>
</feature>
<dbReference type="InterPro" id="IPR007471">
    <property type="entry name" value="N-end_Aminoacyl_Trfase_N"/>
</dbReference>
<dbReference type="EMBL" id="JAEFCI010000314">
    <property type="protein sequence ID" value="KAG5463637.1"/>
    <property type="molecule type" value="Genomic_DNA"/>
</dbReference>
<protein>
    <recommendedName>
        <fullName evidence="5">Arginyl-tRNA--protein transferase 1</fullName>
        <shortName evidence="5">Arginyltransferase 1</shortName>
        <shortName evidence="5">R-transferase 1</shortName>
        <ecNumber evidence="5">2.3.2.8</ecNumber>
    </recommendedName>
    <alternativeName>
        <fullName evidence="5">Arginine-tRNA--protein transferase 1</fullName>
    </alternativeName>
</protein>
<keyword evidence="3 5" id="KW-0833">Ubl conjugation pathway</keyword>
<keyword evidence="9" id="KW-1185">Reference proteome</keyword>
<sequence length="372" mass="42137">MGARPIPTAFGLSSSYARFGPSRYRLRTPHAPQQRLLDRGWRRSGQYLYKPNLATSCCPQYTISLDISKFKFSKSYKQVVLRFDRYVAGESDNQNDQKTSFDARHALPSSANGQMADTGAEACSVTSADGRSWQGLTEAQLSSKGNVRKTELGTSKKGYSLKKPKPFSVPPMASEAAEDVPPALRRMVELVYAADCGTSEYSHRFRTELVRSEFDPETFALYCKYQIAVHKDTPGELSKKRYCNFLVDSPLVPEPPFTPDRKVGLGSYHHRYYLDDRLIACGMLDILPRCVSSVYFIYDPDLATLALGKYSVIREITLAAKFGRYMPDLQKYYMGMRMKYKAINNEPSDLLDPVRKLGTFLPLLRNWRTRPA</sequence>
<dbReference type="Proteomes" id="UP000673691">
    <property type="component" value="Unassembled WGS sequence"/>
</dbReference>
<feature type="domain" description="N-end rule aminoacyl transferase C-terminal" evidence="7">
    <location>
        <begin position="217"/>
        <end position="341"/>
    </location>
</feature>
<dbReference type="EC" id="2.3.2.8" evidence="5"/>
<keyword evidence="2 5" id="KW-0808">Transferase</keyword>
<dbReference type="PIRSF" id="PIRSF037207">
    <property type="entry name" value="ATE1_euk"/>
    <property type="match status" value="1"/>
</dbReference>
<evidence type="ECO:0000256" key="3">
    <source>
        <dbReference type="ARBA" id="ARBA00022786"/>
    </source>
</evidence>
<evidence type="ECO:0000256" key="4">
    <source>
        <dbReference type="ARBA" id="ARBA00023315"/>
    </source>
</evidence>
<organism evidence="8 9">
    <name type="scientific">Olpidium bornovanus</name>
    <dbReference type="NCBI Taxonomy" id="278681"/>
    <lineage>
        <taxon>Eukaryota</taxon>
        <taxon>Fungi</taxon>
        <taxon>Fungi incertae sedis</taxon>
        <taxon>Olpidiomycota</taxon>
        <taxon>Olpidiomycotina</taxon>
        <taxon>Olpidiomycetes</taxon>
        <taxon>Olpidiales</taxon>
        <taxon>Olpidiaceae</taxon>
        <taxon>Olpidium</taxon>
    </lineage>
</organism>
<evidence type="ECO:0000313" key="8">
    <source>
        <dbReference type="EMBL" id="KAG5463637.1"/>
    </source>
</evidence>
<name>A0A8H8A2D9_9FUNG</name>
<evidence type="ECO:0000256" key="1">
    <source>
        <dbReference type="ARBA" id="ARBA00009991"/>
    </source>
</evidence>
<dbReference type="AlphaFoldDB" id="A0A8H8A2D9"/>
<dbReference type="PANTHER" id="PTHR21367:SF1">
    <property type="entry name" value="ARGINYL-TRNA--PROTEIN TRANSFERASE 1"/>
    <property type="match status" value="1"/>
</dbReference>
<dbReference type="GO" id="GO:0004057">
    <property type="term" value="F:arginyl-tRNA--protein transferase activity"/>
    <property type="evidence" value="ECO:0007669"/>
    <property type="project" value="UniProtKB-EC"/>
</dbReference>
<evidence type="ECO:0000256" key="2">
    <source>
        <dbReference type="ARBA" id="ARBA00022679"/>
    </source>
</evidence>
<evidence type="ECO:0000259" key="7">
    <source>
        <dbReference type="Pfam" id="PF04377"/>
    </source>
</evidence>
<reference evidence="8 9" key="1">
    <citation type="journal article" name="Sci. Rep.">
        <title>Genome-scale phylogenetic analyses confirm Olpidium as the closest living zoosporic fungus to the non-flagellated, terrestrial fungi.</title>
        <authorList>
            <person name="Chang Y."/>
            <person name="Rochon D."/>
            <person name="Sekimoto S."/>
            <person name="Wang Y."/>
            <person name="Chovatia M."/>
            <person name="Sandor L."/>
            <person name="Salamov A."/>
            <person name="Grigoriev I.V."/>
            <person name="Stajich J.E."/>
            <person name="Spatafora J.W."/>
        </authorList>
    </citation>
    <scope>NUCLEOTIDE SEQUENCE [LARGE SCALE GENOMIC DNA]</scope>
    <source>
        <strain evidence="8">S191</strain>
    </source>
</reference>
<dbReference type="PANTHER" id="PTHR21367">
    <property type="entry name" value="ARGININE-TRNA-PROTEIN TRANSFERASE 1"/>
    <property type="match status" value="1"/>
</dbReference>
<dbReference type="Pfam" id="PF04376">
    <property type="entry name" value="ATE_N"/>
    <property type="match status" value="1"/>
</dbReference>
<evidence type="ECO:0000259" key="6">
    <source>
        <dbReference type="Pfam" id="PF04376"/>
    </source>
</evidence>
<dbReference type="InterPro" id="IPR030700">
    <property type="entry name" value="N-end_Aminoacyl_Trfase"/>
</dbReference>
<comment type="catalytic activity">
    <reaction evidence="5">
        <text>an N-terminal L-alpha-aminoacyl-[protein] + L-arginyl-tRNA(Arg) = an N-terminal L-arginyl-L-aminoacyl-[protein] + tRNA(Arg) + H(+)</text>
        <dbReference type="Rhea" id="RHEA:10208"/>
        <dbReference type="Rhea" id="RHEA-COMP:9658"/>
        <dbReference type="Rhea" id="RHEA-COMP:9673"/>
        <dbReference type="Rhea" id="RHEA-COMP:10636"/>
        <dbReference type="Rhea" id="RHEA-COMP:10638"/>
        <dbReference type="ChEBI" id="CHEBI:15378"/>
        <dbReference type="ChEBI" id="CHEBI:78442"/>
        <dbReference type="ChEBI" id="CHEBI:78513"/>
        <dbReference type="ChEBI" id="CHEBI:78597"/>
        <dbReference type="ChEBI" id="CHEBI:83562"/>
        <dbReference type="EC" id="2.3.2.8"/>
    </reaction>
</comment>
<proteinExistence type="inferred from homology"/>